<dbReference type="Proteomes" id="UP000178615">
    <property type="component" value="Unassembled WGS sequence"/>
</dbReference>
<accession>A0A1F4UK26</accession>
<organism evidence="1 2">
    <name type="scientific">candidate division WWE3 bacterium RBG_19FT_COMBO_34_6</name>
    <dbReference type="NCBI Taxonomy" id="1802612"/>
    <lineage>
        <taxon>Bacteria</taxon>
        <taxon>Katanobacteria</taxon>
    </lineage>
</organism>
<evidence type="ECO:0000313" key="1">
    <source>
        <dbReference type="EMBL" id="OGC45266.1"/>
    </source>
</evidence>
<comment type="caution">
    <text evidence="1">The sequence shown here is derived from an EMBL/GenBank/DDBJ whole genome shotgun (WGS) entry which is preliminary data.</text>
</comment>
<proteinExistence type="predicted"/>
<gene>
    <name evidence="1" type="ORF">A2V49_01555</name>
</gene>
<name>A0A1F4UK26_UNCKA</name>
<protein>
    <submittedName>
        <fullName evidence="1">Uncharacterized protein</fullName>
    </submittedName>
</protein>
<sequence>MEYLCYLKLPEGNELTIVCFHNFPKVGEQKIISLTEIVYGPPPNGIEDYSHIPTRFIVQITKELPRISYHGRQITGFEYKRPTS</sequence>
<dbReference type="EMBL" id="MEUV01000045">
    <property type="protein sequence ID" value="OGC45266.1"/>
    <property type="molecule type" value="Genomic_DNA"/>
</dbReference>
<dbReference type="AlphaFoldDB" id="A0A1F4UK26"/>
<reference evidence="1 2" key="1">
    <citation type="journal article" date="2016" name="Nat. Commun.">
        <title>Thousands of microbial genomes shed light on interconnected biogeochemical processes in an aquifer system.</title>
        <authorList>
            <person name="Anantharaman K."/>
            <person name="Brown C.T."/>
            <person name="Hug L.A."/>
            <person name="Sharon I."/>
            <person name="Castelle C.J."/>
            <person name="Probst A.J."/>
            <person name="Thomas B.C."/>
            <person name="Singh A."/>
            <person name="Wilkins M.J."/>
            <person name="Karaoz U."/>
            <person name="Brodie E.L."/>
            <person name="Williams K.H."/>
            <person name="Hubbard S.S."/>
            <person name="Banfield J.F."/>
        </authorList>
    </citation>
    <scope>NUCLEOTIDE SEQUENCE [LARGE SCALE GENOMIC DNA]</scope>
</reference>
<evidence type="ECO:0000313" key="2">
    <source>
        <dbReference type="Proteomes" id="UP000178615"/>
    </source>
</evidence>